<dbReference type="SUPFAM" id="SSF46785">
    <property type="entry name" value="Winged helix' DNA-binding domain"/>
    <property type="match status" value="1"/>
</dbReference>
<accession>A0A381EFH4</accession>
<dbReference type="GO" id="GO:0003677">
    <property type="term" value="F:DNA binding"/>
    <property type="evidence" value="ECO:0007669"/>
    <property type="project" value="UniProtKB-KW"/>
</dbReference>
<dbReference type="CDD" id="cd00038">
    <property type="entry name" value="CAP_ED"/>
    <property type="match status" value="1"/>
</dbReference>
<evidence type="ECO:0000313" key="6">
    <source>
        <dbReference type="EMBL" id="SUX25775.1"/>
    </source>
</evidence>
<keyword evidence="1" id="KW-0805">Transcription regulation</keyword>
<dbReference type="PROSITE" id="PS51063">
    <property type="entry name" value="HTH_CRP_2"/>
    <property type="match status" value="1"/>
</dbReference>
<keyword evidence="6" id="KW-0675">Receptor</keyword>
<dbReference type="InterPro" id="IPR000595">
    <property type="entry name" value="cNMP-bd_dom"/>
</dbReference>
<dbReference type="InterPro" id="IPR018490">
    <property type="entry name" value="cNMP-bd_dom_sf"/>
</dbReference>
<dbReference type="InterPro" id="IPR036388">
    <property type="entry name" value="WH-like_DNA-bd_sf"/>
</dbReference>
<dbReference type="AlphaFoldDB" id="A0A381EFH4"/>
<sequence length="220" mass="25541">MTGIIDKHYLFAPLSAADRQRLTQRKNRRYYHAGSMIFTRNQATTDFFFVISGTVRLYFSAPDGKEKTVKLFSRGQSFGEALMFMRHDTYPANAIATEDTELLVINNREFREILSKNNELCFAIMGALAEYVQSLSSQIEMLSVFDARTRLLHYLREHMRGERKNGALCTLDINKKDLAEYLAIRAETLSRLLKQLEQEHVLVWDQRGVIVHDWKKLQDA</sequence>
<dbReference type="EMBL" id="UFUW01000001">
    <property type="protein sequence ID" value="SUX25775.1"/>
    <property type="molecule type" value="Genomic_DNA"/>
</dbReference>
<keyword evidence="7" id="KW-1185">Reference proteome</keyword>
<dbReference type="InterPro" id="IPR014710">
    <property type="entry name" value="RmlC-like_jellyroll"/>
</dbReference>
<evidence type="ECO:0000256" key="2">
    <source>
        <dbReference type="ARBA" id="ARBA00023125"/>
    </source>
</evidence>
<dbReference type="Gene3D" id="1.10.10.10">
    <property type="entry name" value="Winged helix-like DNA-binding domain superfamily/Winged helix DNA-binding domain"/>
    <property type="match status" value="1"/>
</dbReference>
<evidence type="ECO:0000313" key="7">
    <source>
        <dbReference type="Proteomes" id="UP000254572"/>
    </source>
</evidence>
<gene>
    <name evidence="6" type="primary">vfr</name>
    <name evidence="6" type="ORF">NCTC13294_02664</name>
</gene>
<dbReference type="InterPro" id="IPR036390">
    <property type="entry name" value="WH_DNA-bd_sf"/>
</dbReference>
<dbReference type="SUPFAM" id="SSF51206">
    <property type="entry name" value="cAMP-binding domain-like"/>
    <property type="match status" value="1"/>
</dbReference>
<dbReference type="PANTHER" id="PTHR24567">
    <property type="entry name" value="CRP FAMILY TRANSCRIPTIONAL REGULATORY PROTEIN"/>
    <property type="match status" value="1"/>
</dbReference>
<feature type="domain" description="HTH crp-type" evidence="5">
    <location>
        <begin position="145"/>
        <end position="215"/>
    </location>
</feature>
<dbReference type="PROSITE" id="PS50042">
    <property type="entry name" value="CNMP_BINDING_3"/>
    <property type="match status" value="1"/>
</dbReference>
<dbReference type="PANTHER" id="PTHR24567:SF74">
    <property type="entry name" value="HTH-TYPE TRANSCRIPTIONAL REGULATOR ARCR"/>
    <property type="match status" value="1"/>
</dbReference>
<protein>
    <submittedName>
        <fullName evidence="6">Cyclic AMP receptor-like protein</fullName>
    </submittedName>
</protein>
<organism evidence="6 7">
    <name type="scientific">Cardiobacterium valvarum</name>
    <dbReference type="NCBI Taxonomy" id="194702"/>
    <lineage>
        <taxon>Bacteria</taxon>
        <taxon>Pseudomonadati</taxon>
        <taxon>Pseudomonadota</taxon>
        <taxon>Gammaproteobacteria</taxon>
        <taxon>Cardiobacteriales</taxon>
        <taxon>Cardiobacteriaceae</taxon>
        <taxon>Cardiobacterium</taxon>
    </lineage>
</organism>
<dbReference type="Proteomes" id="UP000254572">
    <property type="component" value="Unassembled WGS sequence"/>
</dbReference>
<keyword evidence="3" id="KW-0804">Transcription</keyword>
<name>A0A381EFH4_9GAMM</name>
<dbReference type="Pfam" id="PF13545">
    <property type="entry name" value="HTH_Crp_2"/>
    <property type="match status" value="1"/>
</dbReference>
<dbReference type="GO" id="GO:0005829">
    <property type="term" value="C:cytosol"/>
    <property type="evidence" value="ECO:0007669"/>
    <property type="project" value="TreeGrafter"/>
</dbReference>
<dbReference type="SMART" id="SM00100">
    <property type="entry name" value="cNMP"/>
    <property type="match status" value="1"/>
</dbReference>
<evidence type="ECO:0000259" key="5">
    <source>
        <dbReference type="PROSITE" id="PS51063"/>
    </source>
</evidence>
<dbReference type="OrthoDB" id="9777588at2"/>
<dbReference type="GO" id="GO:0003700">
    <property type="term" value="F:DNA-binding transcription factor activity"/>
    <property type="evidence" value="ECO:0007669"/>
    <property type="project" value="TreeGrafter"/>
</dbReference>
<keyword evidence="2" id="KW-0238">DNA-binding</keyword>
<evidence type="ECO:0000256" key="1">
    <source>
        <dbReference type="ARBA" id="ARBA00023015"/>
    </source>
</evidence>
<dbReference type="Pfam" id="PF00027">
    <property type="entry name" value="cNMP_binding"/>
    <property type="match status" value="1"/>
</dbReference>
<evidence type="ECO:0000259" key="4">
    <source>
        <dbReference type="PROSITE" id="PS50042"/>
    </source>
</evidence>
<dbReference type="InterPro" id="IPR050397">
    <property type="entry name" value="Env_Response_Regulators"/>
</dbReference>
<feature type="domain" description="Cyclic nucleotide-binding" evidence="4">
    <location>
        <begin position="10"/>
        <end position="120"/>
    </location>
</feature>
<dbReference type="RefSeq" id="WP_006985839.1">
    <property type="nucleotide sequence ID" value="NZ_CABMOK010000105.1"/>
</dbReference>
<dbReference type="Gene3D" id="2.60.120.10">
    <property type="entry name" value="Jelly Rolls"/>
    <property type="match status" value="1"/>
</dbReference>
<dbReference type="PRINTS" id="PR00034">
    <property type="entry name" value="HTHCRP"/>
</dbReference>
<dbReference type="SMART" id="SM00419">
    <property type="entry name" value="HTH_CRP"/>
    <property type="match status" value="1"/>
</dbReference>
<reference evidence="6 7" key="1">
    <citation type="submission" date="2018-06" db="EMBL/GenBank/DDBJ databases">
        <authorList>
            <consortium name="Pathogen Informatics"/>
            <person name="Doyle S."/>
        </authorList>
    </citation>
    <scope>NUCLEOTIDE SEQUENCE [LARGE SCALE GENOMIC DNA]</scope>
    <source>
        <strain evidence="6 7">NCTC13294</strain>
    </source>
</reference>
<evidence type="ECO:0000256" key="3">
    <source>
        <dbReference type="ARBA" id="ARBA00023163"/>
    </source>
</evidence>
<dbReference type="InterPro" id="IPR012318">
    <property type="entry name" value="HTH_CRP"/>
</dbReference>
<proteinExistence type="predicted"/>